<evidence type="ECO:0000313" key="2">
    <source>
        <dbReference type="Proteomes" id="UP000793456"/>
    </source>
</evidence>
<proteinExistence type="predicted"/>
<dbReference type="EMBL" id="CM011687">
    <property type="protein sequence ID" value="TMS11355.1"/>
    <property type="molecule type" value="Genomic_DNA"/>
</dbReference>
<reference evidence="1" key="1">
    <citation type="submission" date="2018-11" db="EMBL/GenBank/DDBJ databases">
        <title>The sequence and de novo assembly of Larimichthys crocea genome using PacBio and Hi-C technologies.</title>
        <authorList>
            <person name="Xu P."/>
            <person name="Chen B."/>
            <person name="Zhou Z."/>
            <person name="Ke Q."/>
            <person name="Wu Y."/>
            <person name="Bai H."/>
            <person name="Pu F."/>
        </authorList>
    </citation>
    <scope>NUCLEOTIDE SEQUENCE</scope>
    <source>
        <tissue evidence="1">Muscle</tissue>
    </source>
</reference>
<evidence type="ECO:0000313" key="1">
    <source>
        <dbReference type="EMBL" id="TMS11355.1"/>
    </source>
</evidence>
<gene>
    <name evidence="1" type="ORF">E3U43_020348</name>
</gene>
<sequence length="223" mass="24526">MPSPTRDDSKVETGQSEDGSADRSQTGERLVCALEMEMTNCSLHGCSKVDCVNCDGSISRNGGDSAEVSVPLSLSGKRSVPMEGENLYRLRDRKFLLEDKKRLCVLSLGAAVLGILLMIIHAEICPLVYKPGSNIALIINCSISLSTGCLLVFIIAFHYKDIRLFIIDQNQVDWRIAMTSHRILMITLELLVCVIHPVGTYWEGGPPLQLLFLSSALCFQPPQ</sequence>
<name>A0ACD3QW37_LARCR</name>
<keyword evidence="2" id="KW-1185">Reference proteome</keyword>
<organism evidence="1 2">
    <name type="scientific">Larimichthys crocea</name>
    <name type="common">Large yellow croaker</name>
    <name type="synonym">Pseudosciaena crocea</name>
    <dbReference type="NCBI Taxonomy" id="215358"/>
    <lineage>
        <taxon>Eukaryota</taxon>
        <taxon>Metazoa</taxon>
        <taxon>Chordata</taxon>
        <taxon>Craniata</taxon>
        <taxon>Vertebrata</taxon>
        <taxon>Euteleostomi</taxon>
        <taxon>Actinopterygii</taxon>
        <taxon>Neopterygii</taxon>
        <taxon>Teleostei</taxon>
        <taxon>Neoteleostei</taxon>
        <taxon>Acanthomorphata</taxon>
        <taxon>Eupercaria</taxon>
        <taxon>Sciaenidae</taxon>
        <taxon>Larimichthys</taxon>
    </lineage>
</organism>
<dbReference type="Proteomes" id="UP000793456">
    <property type="component" value="Chromosome XIV"/>
</dbReference>
<protein>
    <submittedName>
        <fullName evidence="1">Uncharacterized protein</fullName>
    </submittedName>
</protein>
<comment type="caution">
    <text evidence="1">The sequence shown here is derived from an EMBL/GenBank/DDBJ whole genome shotgun (WGS) entry which is preliminary data.</text>
</comment>
<accession>A0ACD3QW37</accession>